<keyword evidence="10" id="KW-0812">Transmembrane</keyword>
<evidence type="ECO:0000256" key="4">
    <source>
        <dbReference type="ARBA" id="ARBA00022679"/>
    </source>
</evidence>
<feature type="transmembrane region" description="Helical" evidence="10">
    <location>
        <begin position="253"/>
        <end position="276"/>
    </location>
</feature>
<evidence type="ECO:0000313" key="12">
    <source>
        <dbReference type="EMBL" id="MBZ7987945.1"/>
    </source>
</evidence>
<comment type="catalytic activity">
    <reaction evidence="1">
        <text>ATP + protein L-histidine = ADP + protein N-phospho-L-histidine.</text>
        <dbReference type="EC" id="2.7.13.3"/>
    </reaction>
</comment>
<dbReference type="Proteomes" id="UP000786183">
    <property type="component" value="Unassembled WGS sequence"/>
</dbReference>
<evidence type="ECO:0000256" key="10">
    <source>
        <dbReference type="SAM" id="Phobius"/>
    </source>
</evidence>
<keyword evidence="5" id="KW-0547">Nucleotide-binding</keyword>
<organism evidence="12 13">
    <name type="scientific">Campylobacter canadensis</name>
    <dbReference type="NCBI Taxonomy" id="449520"/>
    <lineage>
        <taxon>Bacteria</taxon>
        <taxon>Pseudomonadati</taxon>
        <taxon>Campylobacterota</taxon>
        <taxon>Epsilonproteobacteria</taxon>
        <taxon>Campylobacterales</taxon>
        <taxon>Campylobacteraceae</taxon>
        <taxon>Campylobacter</taxon>
    </lineage>
</organism>
<keyword evidence="4" id="KW-0808">Transferase</keyword>
<evidence type="ECO:0000313" key="13">
    <source>
        <dbReference type="Proteomes" id="UP000786183"/>
    </source>
</evidence>
<feature type="coiled-coil region" evidence="9">
    <location>
        <begin position="272"/>
        <end position="310"/>
    </location>
</feature>
<name>A0ABS7WT40_9BACT</name>
<protein>
    <recommendedName>
        <fullName evidence="2">histidine kinase</fullName>
        <ecNumber evidence="2">2.7.13.3</ecNumber>
    </recommendedName>
</protein>
<dbReference type="SUPFAM" id="SSF47384">
    <property type="entry name" value="Homodimeric domain of signal transducing histidine kinase"/>
    <property type="match status" value="1"/>
</dbReference>
<dbReference type="Gene3D" id="3.30.565.10">
    <property type="entry name" value="Histidine kinase-like ATPase, C-terminal domain"/>
    <property type="match status" value="1"/>
</dbReference>
<keyword evidence="6 12" id="KW-0418">Kinase</keyword>
<dbReference type="RefSeq" id="WP_172233093.1">
    <property type="nucleotide sequence ID" value="NZ_CP035946.1"/>
</dbReference>
<dbReference type="InterPro" id="IPR003594">
    <property type="entry name" value="HATPase_dom"/>
</dbReference>
<dbReference type="Gene3D" id="1.10.287.130">
    <property type="match status" value="1"/>
</dbReference>
<dbReference type="SUPFAM" id="SSF55874">
    <property type="entry name" value="ATPase domain of HSP90 chaperone/DNA topoisomerase II/histidine kinase"/>
    <property type="match status" value="1"/>
</dbReference>
<evidence type="ECO:0000256" key="2">
    <source>
        <dbReference type="ARBA" id="ARBA00012438"/>
    </source>
</evidence>
<dbReference type="EC" id="2.7.13.3" evidence="2"/>
<dbReference type="PANTHER" id="PTHR43065">
    <property type="entry name" value="SENSOR HISTIDINE KINASE"/>
    <property type="match status" value="1"/>
</dbReference>
<dbReference type="Pfam" id="PF02518">
    <property type="entry name" value="HATPase_c"/>
    <property type="match status" value="1"/>
</dbReference>
<dbReference type="InterPro" id="IPR036097">
    <property type="entry name" value="HisK_dim/P_sf"/>
</dbReference>
<evidence type="ECO:0000256" key="7">
    <source>
        <dbReference type="ARBA" id="ARBA00022840"/>
    </source>
</evidence>
<reference evidence="12 13" key="1">
    <citation type="submission" date="2020-07" db="EMBL/GenBank/DDBJ databases">
        <title>Transfer of Campylobacter canadensis to the novel genus Avispirillum gen. nov., that also includes two novel species recovered from migratory waterfowl: Avispirillum anseris sp. nov. and Avispirillum brantae sp. nov.</title>
        <authorList>
            <person name="Miller W.G."/>
            <person name="Chapman M.H."/>
            <person name="Yee E."/>
            <person name="Inglis G.D."/>
        </authorList>
    </citation>
    <scope>NUCLEOTIDE SEQUENCE [LARGE SCALE GENOMIC DNA]</scope>
    <source>
        <strain evidence="12 13">L283</strain>
    </source>
</reference>
<dbReference type="CDD" id="cd00082">
    <property type="entry name" value="HisKA"/>
    <property type="match status" value="1"/>
</dbReference>
<evidence type="ECO:0000256" key="9">
    <source>
        <dbReference type="SAM" id="Coils"/>
    </source>
</evidence>
<keyword evidence="10" id="KW-1133">Transmembrane helix</keyword>
<dbReference type="SMART" id="SM00387">
    <property type="entry name" value="HATPase_c"/>
    <property type="match status" value="1"/>
</dbReference>
<evidence type="ECO:0000259" key="11">
    <source>
        <dbReference type="PROSITE" id="PS50109"/>
    </source>
</evidence>
<comment type="caution">
    <text evidence="12">The sequence shown here is derived from an EMBL/GenBank/DDBJ whole genome shotgun (WGS) entry which is preliminary data.</text>
</comment>
<evidence type="ECO:0000256" key="6">
    <source>
        <dbReference type="ARBA" id="ARBA00022777"/>
    </source>
</evidence>
<proteinExistence type="predicted"/>
<dbReference type="PANTHER" id="PTHR43065:SF10">
    <property type="entry name" value="PEROXIDE STRESS-ACTIVATED HISTIDINE KINASE MAK3"/>
    <property type="match status" value="1"/>
</dbReference>
<dbReference type="EMBL" id="JACGBB010000020">
    <property type="protein sequence ID" value="MBZ7987945.1"/>
    <property type="molecule type" value="Genomic_DNA"/>
</dbReference>
<evidence type="ECO:0000256" key="1">
    <source>
        <dbReference type="ARBA" id="ARBA00000085"/>
    </source>
</evidence>
<keyword evidence="13" id="KW-1185">Reference proteome</keyword>
<dbReference type="InterPro" id="IPR005467">
    <property type="entry name" value="His_kinase_dom"/>
</dbReference>
<accession>A0ABS7WT40</accession>
<evidence type="ECO:0000256" key="8">
    <source>
        <dbReference type="ARBA" id="ARBA00023012"/>
    </source>
</evidence>
<gene>
    <name evidence="12" type="ORF">AVCANL283_07535</name>
</gene>
<evidence type="ECO:0000256" key="5">
    <source>
        <dbReference type="ARBA" id="ARBA00022741"/>
    </source>
</evidence>
<feature type="transmembrane region" description="Helical" evidence="10">
    <location>
        <begin position="20"/>
        <end position="40"/>
    </location>
</feature>
<dbReference type="InterPro" id="IPR003661">
    <property type="entry name" value="HisK_dim/P_dom"/>
</dbReference>
<dbReference type="InterPro" id="IPR036890">
    <property type="entry name" value="HATPase_C_sf"/>
</dbReference>
<dbReference type="GO" id="GO:0016301">
    <property type="term" value="F:kinase activity"/>
    <property type="evidence" value="ECO:0007669"/>
    <property type="project" value="UniProtKB-KW"/>
</dbReference>
<dbReference type="InterPro" id="IPR004358">
    <property type="entry name" value="Sig_transdc_His_kin-like_C"/>
</dbReference>
<keyword evidence="8" id="KW-0902">Two-component regulatory system</keyword>
<feature type="domain" description="Histidine kinase" evidence="11">
    <location>
        <begin position="333"/>
        <end position="541"/>
    </location>
</feature>
<keyword evidence="3" id="KW-0597">Phosphoprotein</keyword>
<keyword evidence="10" id="KW-0472">Membrane</keyword>
<keyword evidence="7" id="KW-0067">ATP-binding</keyword>
<keyword evidence="9" id="KW-0175">Coiled coil</keyword>
<dbReference type="PRINTS" id="PR00344">
    <property type="entry name" value="BCTRLSENSOR"/>
</dbReference>
<evidence type="ECO:0000256" key="3">
    <source>
        <dbReference type="ARBA" id="ARBA00022553"/>
    </source>
</evidence>
<sequence>MQMLVDTTSKLLNISIRKKAFIFVLALIVFVCIVLNFLYISQQKNYLFQSKNNFNDRFEYFYNDFLNNLKNNAFSISYEFSSNLDGLKNYEKLFKLKQLFLNLSSNEAYLKDIKLYLLDEKICLTKDKIILECNYDKNLNILLNFQNEPYYLISFKINSKYAINYTISAKKLLDNIKLQDEFLAALRYKNQYFYNESDWHNKLKLLMKKDGVINFDNKYYINNEIYLDNNFSILILKDITKDYLHHLKTSKKAFIISMILVFFAFICVYFVLGFLINKLLKTEEKLKKLNANLQNEIDLAVNTIKDKLEENRQKEQMLNHQSKLAALGQMLACIAHEYKQPLATLGAISSYLEISIEKNKIDDKFKNKLKEINPILSYMSKTIDDFYNFFKTKEEKSKFFIYEAINNSLTISNASLNKNAVCVILRLNKNIQINTYKNSLTHILINLLTNAKDALKTSKNPFIIINLYSYKNSFYISIKDNGEGIKDELKEEIFKPYFSTKDSSGLGLFMIKNILKKDLNATIFVKNRKIGAHFIIRIDNE</sequence>
<dbReference type="PROSITE" id="PS50109">
    <property type="entry name" value="HIS_KIN"/>
    <property type="match status" value="1"/>
</dbReference>